<dbReference type="PANTHER" id="PTHR39210">
    <property type="entry name" value="HEPARIN-SULFATE LYASE"/>
    <property type="match status" value="1"/>
</dbReference>
<dbReference type="Gene3D" id="2.70.98.70">
    <property type="match status" value="1"/>
</dbReference>
<keyword evidence="3" id="KW-0574">Periplasm</keyword>
<reference evidence="8 9" key="1">
    <citation type="submission" date="2021-11" db="EMBL/GenBank/DDBJ databases">
        <title>Genomic of Niabella pedocola.</title>
        <authorList>
            <person name="Wu T."/>
        </authorList>
    </citation>
    <scope>NUCLEOTIDE SEQUENCE [LARGE SCALE GENOMIC DNA]</scope>
    <source>
        <strain evidence="8 9">JCM 31011</strain>
    </source>
</reference>
<protein>
    <submittedName>
        <fullName evidence="8">Heparinase II/III family protein</fullName>
    </submittedName>
</protein>
<dbReference type="RefSeq" id="WP_231007483.1">
    <property type="nucleotide sequence ID" value="NZ_JAJNEC010000006.1"/>
</dbReference>
<dbReference type="EMBL" id="JAJNEC010000006">
    <property type="protein sequence ID" value="MCD2425070.1"/>
    <property type="molecule type" value="Genomic_DNA"/>
</dbReference>
<evidence type="ECO:0000256" key="4">
    <source>
        <dbReference type="ARBA" id="ARBA00023239"/>
    </source>
</evidence>
<evidence type="ECO:0000256" key="5">
    <source>
        <dbReference type="SAM" id="SignalP"/>
    </source>
</evidence>
<dbReference type="InterPro" id="IPR012480">
    <property type="entry name" value="Hepar_II_III_C"/>
</dbReference>
<dbReference type="Pfam" id="PF16889">
    <property type="entry name" value="Hepar_II_III_N"/>
    <property type="match status" value="1"/>
</dbReference>
<dbReference type="Proteomes" id="UP001199816">
    <property type="component" value="Unassembled WGS sequence"/>
</dbReference>
<comment type="subcellular location">
    <subcellularLocation>
        <location evidence="1">Periplasm</location>
    </subcellularLocation>
</comment>
<accession>A0ABS8PVG5</accession>
<dbReference type="InterPro" id="IPR054646">
    <property type="entry name" value="HepC"/>
</dbReference>
<proteinExistence type="predicted"/>
<dbReference type="NCBIfam" id="NF045573">
    <property type="entry name" value="Hepsulflyase_CFB"/>
    <property type="match status" value="1"/>
</dbReference>
<gene>
    <name evidence="8" type="ORF">LQ567_19955</name>
</gene>
<dbReference type="Gene3D" id="1.50.10.100">
    <property type="entry name" value="Chondroitin AC/alginate lyase"/>
    <property type="match status" value="1"/>
</dbReference>
<keyword evidence="2 5" id="KW-0732">Signal</keyword>
<comment type="caution">
    <text evidence="8">The sequence shown here is derived from an EMBL/GenBank/DDBJ whole genome shotgun (WGS) entry which is preliminary data.</text>
</comment>
<evidence type="ECO:0000259" key="7">
    <source>
        <dbReference type="Pfam" id="PF16889"/>
    </source>
</evidence>
<evidence type="ECO:0000313" key="9">
    <source>
        <dbReference type="Proteomes" id="UP001199816"/>
    </source>
</evidence>
<name>A0ABS8PVG5_9BACT</name>
<feature type="chain" id="PRO_5046310618" evidence="5">
    <location>
        <begin position="24"/>
        <end position="654"/>
    </location>
</feature>
<sequence>MIIKKIIPVLLLTIIFLTGSAQQQPIGKSGFDILNLDYPGLEKVKAQVQAQNYPAAAAALLSYYKKKSKDPDFSAAEEEIELNQPIDKATQAAADSALQHKFKPHKGYGFFDYGKDINWQYWPVKDNEVRWQLHRVKWWQSMALVYRATKDERYAREWMLQFTDWARKNPLGLSKDNDKYAWRPLEISDRILNLAPSFNIFVHSSNFTPAFLMAFLNNYHQQADYLSNNYADRGNHRLFEAQRVLFAGVSFPEFKRAAAWRNGGATILNDEIKKQVYADGVQWELSPNYHVAMINTFLSALRSAQQAGMEGVFPTSYKETVEKMILATINFSFPDYTYPVFSDAKLVDKSSMLKSYASWAKAFPHNEVIQYYATDGKKGKQPPFLSHGLTTSGFYTFRNGWSQASTVMVLKASPPGAFHAQPDNGTFELWIKGRNFTPDAGCYVYAGDSTIMKLRDWYRQTRVHSTLTLNNENMVITKAALQQWKTGKNLDILTYTNPSYAELDHQRTVLFINQQYFLIIDRAAGKATGSIGTHFQLKENSNPVFDQQRHAVYTTYTDGNNLLIQNLNQDAVTLKEEEGKVSYSYRQELKRPAFVFEKSKTGGATQTFVTVLYPFSSKKAPVITLKENAGNNYETGALRLTLTVDGKTKDITVQ</sequence>
<evidence type="ECO:0000256" key="3">
    <source>
        <dbReference type="ARBA" id="ARBA00022764"/>
    </source>
</evidence>
<dbReference type="InterPro" id="IPR008929">
    <property type="entry name" value="Chondroitin_lyas"/>
</dbReference>
<organism evidence="8 9">
    <name type="scientific">Niabella pedocola</name>
    <dbReference type="NCBI Taxonomy" id="1752077"/>
    <lineage>
        <taxon>Bacteria</taxon>
        <taxon>Pseudomonadati</taxon>
        <taxon>Bacteroidota</taxon>
        <taxon>Chitinophagia</taxon>
        <taxon>Chitinophagales</taxon>
        <taxon>Chitinophagaceae</taxon>
        <taxon>Niabella</taxon>
    </lineage>
</organism>
<evidence type="ECO:0000259" key="6">
    <source>
        <dbReference type="Pfam" id="PF07940"/>
    </source>
</evidence>
<dbReference type="SUPFAM" id="SSF48230">
    <property type="entry name" value="Chondroitin AC/alginate lyase"/>
    <property type="match status" value="1"/>
</dbReference>
<evidence type="ECO:0000313" key="8">
    <source>
        <dbReference type="EMBL" id="MCD2425070.1"/>
    </source>
</evidence>
<dbReference type="PANTHER" id="PTHR39210:SF1">
    <property type="entry name" value="HEPARIN-SULFATE LYASE"/>
    <property type="match status" value="1"/>
</dbReference>
<evidence type="ECO:0000256" key="1">
    <source>
        <dbReference type="ARBA" id="ARBA00004418"/>
    </source>
</evidence>
<keyword evidence="9" id="KW-1185">Reference proteome</keyword>
<dbReference type="Pfam" id="PF07940">
    <property type="entry name" value="Hepar_II_III_C"/>
    <property type="match status" value="1"/>
</dbReference>
<feature type="domain" description="Heparinase II/III-like C-terminal" evidence="6">
    <location>
        <begin position="388"/>
        <end position="587"/>
    </location>
</feature>
<keyword evidence="4" id="KW-0456">Lyase</keyword>
<dbReference type="InterPro" id="IPR031680">
    <property type="entry name" value="Hepar_II_III_N"/>
</dbReference>
<evidence type="ECO:0000256" key="2">
    <source>
        <dbReference type="ARBA" id="ARBA00022729"/>
    </source>
</evidence>
<feature type="signal peptide" evidence="5">
    <location>
        <begin position="1"/>
        <end position="23"/>
    </location>
</feature>
<feature type="domain" description="Heparin-sulfate lyase N-terminal" evidence="7">
    <location>
        <begin position="31"/>
        <end position="371"/>
    </location>
</feature>